<dbReference type="PANTHER" id="PTHR18829:SF0">
    <property type="entry name" value="PROTEIN YAE1 HOMOLOG"/>
    <property type="match status" value="1"/>
</dbReference>
<dbReference type="RefSeq" id="XP_003955380.1">
    <property type="nucleotide sequence ID" value="XM_003955331.1"/>
</dbReference>
<evidence type="ECO:0000256" key="1">
    <source>
        <dbReference type="ARBA" id="ARBA00004123"/>
    </source>
</evidence>
<dbReference type="GO" id="GO:0062092">
    <property type="term" value="C:Yae1-Lto1 complex"/>
    <property type="evidence" value="ECO:0007669"/>
    <property type="project" value="EnsemblFungi"/>
</dbReference>
<gene>
    <name evidence="9" type="primary">KAFR0A08110</name>
    <name evidence="9" type="ORF">KAFR_0A08110</name>
</gene>
<keyword evidence="10" id="KW-1185">Reference proteome</keyword>
<dbReference type="KEGG" id="kaf:KAFR_0A08110"/>
<evidence type="ECO:0000256" key="4">
    <source>
        <dbReference type="ARBA" id="ARBA00017286"/>
    </source>
</evidence>
<evidence type="ECO:0000256" key="3">
    <source>
        <dbReference type="ARBA" id="ARBA00007096"/>
    </source>
</evidence>
<comment type="similarity">
    <text evidence="3">Belongs to the YAE1 family.</text>
</comment>
<organism evidence="9 10">
    <name type="scientific">Kazachstania africana (strain ATCC 22294 / BCRC 22015 / CBS 2517 / CECT 1963 / NBRC 1671 / NRRL Y-8276)</name>
    <name type="common">Yeast</name>
    <name type="synonym">Kluyveromyces africanus</name>
    <dbReference type="NCBI Taxonomy" id="1071382"/>
    <lineage>
        <taxon>Eukaryota</taxon>
        <taxon>Fungi</taxon>
        <taxon>Dikarya</taxon>
        <taxon>Ascomycota</taxon>
        <taxon>Saccharomycotina</taxon>
        <taxon>Saccharomycetes</taxon>
        <taxon>Saccharomycetales</taxon>
        <taxon>Saccharomycetaceae</taxon>
        <taxon>Kazachstania</taxon>
    </lineage>
</organism>
<dbReference type="Proteomes" id="UP000005220">
    <property type="component" value="Chromosome 1"/>
</dbReference>
<proteinExistence type="inferred from homology"/>
<dbReference type="GeneID" id="13886111"/>
<dbReference type="AlphaFoldDB" id="H2APE5"/>
<dbReference type="HOGENOM" id="CLU_066684_2_0_1"/>
<dbReference type="GO" id="GO:0030674">
    <property type="term" value="F:protein-macromolecule adaptor activity"/>
    <property type="evidence" value="ECO:0007669"/>
    <property type="project" value="EnsemblFungi"/>
</dbReference>
<dbReference type="OrthoDB" id="20086at2759"/>
<dbReference type="STRING" id="1071382.H2APE5"/>
<evidence type="ECO:0000256" key="5">
    <source>
        <dbReference type="ARBA" id="ARBA00018400"/>
    </source>
</evidence>
<dbReference type="PANTHER" id="PTHR18829">
    <property type="entry name" value="PROTEIN YAE1 HOMOLOG"/>
    <property type="match status" value="1"/>
</dbReference>
<dbReference type="InterPro" id="IPR019191">
    <property type="entry name" value="Essential_protein_Yae1_N"/>
</dbReference>
<dbReference type="InParanoid" id="H2APE5"/>
<evidence type="ECO:0000313" key="9">
    <source>
        <dbReference type="EMBL" id="CCF56245.1"/>
    </source>
</evidence>
<dbReference type="FunCoup" id="H2APE5">
    <property type="interactions" value="9"/>
</dbReference>
<dbReference type="GO" id="GO:0097361">
    <property type="term" value="C:cytosolic [4Fe-4S] assembly targeting complex"/>
    <property type="evidence" value="ECO:0007669"/>
    <property type="project" value="EnsemblFungi"/>
</dbReference>
<dbReference type="Pfam" id="PF09811">
    <property type="entry name" value="Yae1_N"/>
    <property type="match status" value="1"/>
</dbReference>
<dbReference type="EMBL" id="HE650821">
    <property type="protein sequence ID" value="CCF56245.1"/>
    <property type="molecule type" value="Genomic_DNA"/>
</dbReference>
<evidence type="ECO:0000256" key="2">
    <source>
        <dbReference type="ARBA" id="ARBA00004496"/>
    </source>
</evidence>
<evidence type="ECO:0000256" key="6">
    <source>
        <dbReference type="ARBA" id="ARBA00022490"/>
    </source>
</evidence>
<keyword evidence="6" id="KW-0963">Cytoplasm</keyword>
<evidence type="ECO:0000259" key="8">
    <source>
        <dbReference type="Pfam" id="PF09811"/>
    </source>
</evidence>
<dbReference type="InterPro" id="IPR038881">
    <property type="entry name" value="Yae1-like"/>
</dbReference>
<sequence>MDNSMDDVWGSDSDIEIRKDDEEQLRSYDLRKLREIHAKRGYLDGIVSSKETNLQQGFNAGFPTGAQLGFQVGKIIGVLQGLKYKYGDEDEELKRDYELAKRELLISALLSKSIFTESFDLPNGHAAVDKWTDIVDKYSNKYNVIKN</sequence>
<feature type="domain" description="Essential protein Yae1 N-terminal" evidence="8">
    <location>
        <begin position="41"/>
        <end position="79"/>
    </location>
</feature>
<accession>H2APE5</accession>
<evidence type="ECO:0000256" key="7">
    <source>
        <dbReference type="ARBA" id="ARBA00023242"/>
    </source>
</evidence>
<evidence type="ECO:0000313" key="10">
    <source>
        <dbReference type="Proteomes" id="UP000005220"/>
    </source>
</evidence>
<name>H2APE5_KAZAF</name>
<comment type="subcellular location">
    <subcellularLocation>
        <location evidence="2">Cytoplasm</location>
    </subcellularLocation>
    <subcellularLocation>
        <location evidence="1">Nucleus</location>
    </subcellularLocation>
</comment>
<reference evidence="9 10" key="1">
    <citation type="journal article" date="2011" name="Proc. Natl. Acad. Sci. U.S.A.">
        <title>Evolutionary erosion of yeast sex chromosomes by mating-type switching accidents.</title>
        <authorList>
            <person name="Gordon J.L."/>
            <person name="Armisen D."/>
            <person name="Proux-Wera E."/>
            <person name="Oheigeartaigh S.S."/>
            <person name="Byrne K.P."/>
            <person name="Wolfe K.H."/>
        </authorList>
    </citation>
    <scope>NUCLEOTIDE SEQUENCE [LARGE SCALE GENOMIC DNA]</scope>
    <source>
        <strain evidence="10">ATCC 22294 / BCRC 22015 / CBS 2517 / CECT 1963 / NBRC 1671 / NRRL Y-8276</strain>
    </source>
</reference>
<keyword evidence="7" id="KW-0539">Nucleus</keyword>
<protein>
    <recommendedName>
        <fullName evidence="5">Protein YAE1</fullName>
    </recommendedName>
    <alternativeName>
        <fullName evidence="4">Protein yae1</fullName>
    </alternativeName>
</protein>
<dbReference type="eggNOG" id="KOG4774">
    <property type="taxonomic scope" value="Eukaryota"/>
</dbReference>
<dbReference type="GO" id="GO:0051604">
    <property type="term" value="P:protein maturation"/>
    <property type="evidence" value="ECO:0007669"/>
    <property type="project" value="EnsemblFungi"/>
</dbReference>
<dbReference type="GO" id="GO:0005634">
    <property type="term" value="C:nucleus"/>
    <property type="evidence" value="ECO:0007669"/>
    <property type="project" value="UniProtKB-SubCell"/>
</dbReference>